<evidence type="ECO:0000259" key="7">
    <source>
        <dbReference type="Pfam" id="PF00933"/>
    </source>
</evidence>
<dbReference type="InterPro" id="IPR051915">
    <property type="entry name" value="Cellulose_Degrad_GH3"/>
</dbReference>
<dbReference type="InterPro" id="IPR036962">
    <property type="entry name" value="Glyco_hydro_3_N_sf"/>
</dbReference>
<gene>
    <name evidence="8" type="ORF">CATYP_01435</name>
</gene>
<reference evidence="8 9" key="1">
    <citation type="submission" date="2014-07" db="EMBL/GenBank/DDBJ databases">
        <title>Complete genome sequence of Corynebacterium atypicum DSM 44849: identifiction of the mycolic acid biosynthesis genes.</title>
        <authorList>
            <person name="Tippelt A."/>
            <person name="Mollmann S."/>
            <person name="Albersmeier A."/>
            <person name="Jaenicke S."/>
            <person name="Ruckert C."/>
            <person name="Tauch A."/>
        </authorList>
    </citation>
    <scope>NUCLEOTIDE SEQUENCE [LARGE SCALE GENOMIC DNA]</scope>
    <source>
        <strain evidence="8 9">R2070</strain>
    </source>
</reference>
<protein>
    <recommendedName>
        <fullName evidence="3">beta-glucosidase</fullName>
        <ecNumber evidence="3">3.2.1.21</ecNumber>
    </recommendedName>
</protein>
<dbReference type="Gene3D" id="3.40.50.1700">
    <property type="entry name" value="Glycoside hydrolase family 3 C-terminal domain"/>
    <property type="match status" value="1"/>
</dbReference>
<keyword evidence="9" id="KW-1185">Reference proteome</keyword>
<evidence type="ECO:0000256" key="3">
    <source>
        <dbReference type="ARBA" id="ARBA00012744"/>
    </source>
</evidence>
<keyword evidence="5" id="KW-0378">Hydrolase</keyword>
<evidence type="ECO:0000313" key="8">
    <source>
        <dbReference type="EMBL" id="AIG63561.1"/>
    </source>
</evidence>
<evidence type="ECO:0000256" key="6">
    <source>
        <dbReference type="ARBA" id="ARBA00023295"/>
    </source>
</evidence>
<name>A0ABM5QL87_9CORY</name>
<dbReference type="Proteomes" id="UP000028504">
    <property type="component" value="Chromosome"/>
</dbReference>
<dbReference type="PRINTS" id="PR00133">
    <property type="entry name" value="GLHYDRLASE3"/>
</dbReference>
<evidence type="ECO:0000256" key="1">
    <source>
        <dbReference type="ARBA" id="ARBA00000448"/>
    </source>
</evidence>
<accession>A0ABM5QL87</accession>
<evidence type="ECO:0000256" key="4">
    <source>
        <dbReference type="ARBA" id="ARBA00022729"/>
    </source>
</evidence>
<dbReference type="SUPFAM" id="SSF52279">
    <property type="entry name" value="Beta-D-glucan exohydrolase, C-terminal domain"/>
    <property type="match status" value="1"/>
</dbReference>
<dbReference type="PANTHER" id="PTHR30620:SF16">
    <property type="entry name" value="LYSOSOMAL BETA GLUCOSIDASE"/>
    <property type="match status" value="1"/>
</dbReference>
<evidence type="ECO:0000313" key="9">
    <source>
        <dbReference type="Proteomes" id="UP000028504"/>
    </source>
</evidence>
<organism evidence="8 9">
    <name type="scientific">Corynebacterium atypicum</name>
    <dbReference type="NCBI Taxonomy" id="191610"/>
    <lineage>
        <taxon>Bacteria</taxon>
        <taxon>Bacillati</taxon>
        <taxon>Actinomycetota</taxon>
        <taxon>Actinomycetes</taxon>
        <taxon>Mycobacteriales</taxon>
        <taxon>Corynebacteriaceae</taxon>
        <taxon>Corynebacterium</taxon>
    </lineage>
</organism>
<dbReference type="RefSeq" id="WP_051866694.1">
    <property type="nucleotide sequence ID" value="NZ_CP008944.1"/>
</dbReference>
<evidence type="ECO:0000256" key="2">
    <source>
        <dbReference type="ARBA" id="ARBA00005336"/>
    </source>
</evidence>
<evidence type="ECO:0000256" key="5">
    <source>
        <dbReference type="ARBA" id="ARBA00022801"/>
    </source>
</evidence>
<dbReference type="PANTHER" id="PTHR30620">
    <property type="entry name" value="PERIPLASMIC BETA-GLUCOSIDASE-RELATED"/>
    <property type="match status" value="1"/>
</dbReference>
<dbReference type="EMBL" id="CP008944">
    <property type="protein sequence ID" value="AIG63561.1"/>
    <property type="molecule type" value="Genomic_DNA"/>
</dbReference>
<dbReference type="InterPro" id="IPR001764">
    <property type="entry name" value="Glyco_hydro_3_N"/>
</dbReference>
<feature type="domain" description="Glycoside hydrolase family 3 N-terminal" evidence="7">
    <location>
        <begin position="138"/>
        <end position="444"/>
    </location>
</feature>
<comment type="catalytic activity">
    <reaction evidence="1">
        <text>Hydrolysis of terminal, non-reducing beta-D-glucosyl residues with release of beta-D-glucose.</text>
        <dbReference type="EC" id="3.2.1.21"/>
    </reaction>
</comment>
<proteinExistence type="inferred from homology"/>
<comment type="similarity">
    <text evidence="2">Belongs to the glycosyl hydrolase 3 family.</text>
</comment>
<dbReference type="EC" id="3.2.1.21" evidence="3"/>
<dbReference type="InterPro" id="IPR036881">
    <property type="entry name" value="Glyco_hydro_3_C_sf"/>
</dbReference>
<dbReference type="Pfam" id="PF00933">
    <property type="entry name" value="Glyco_hydro_3"/>
    <property type="match status" value="1"/>
</dbReference>
<dbReference type="InterPro" id="IPR017853">
    <property type="entry name" value="GH"/>
</dbReference>
<dbReference type="SUPFAM" id="SSF51445">
    <property type="entry name" value="(Trans)glycosidases"/>
    <property type="match status" value="1"/>
</dbReference>
<keyword evidence="6" id="KW-0326">Glycosidase</keyword>
<sequence length="685" mass="76195">MANEQEKGAQKEQPEVVSRAGKIIEVDGLKFRDLNGNGTLEPYEDWRLSPQERARDLVARMTMEEKAGMMIIGSHYPAGSHFLPEPDDSRVLNEKDVWRENNPITGQPYPKPVLVTSATKTALNERFQHYFIVRDNLQPRELAEWTNAVQEAAEQTRLGLPVVFASNPRNHVALVAQFGVNESAGVFSEWPGELGLAALRDLELVEEFGRMIAREWRAAGIHKLYGYMADLPTEPRWSRFSGTFGEDVDMVTQYIGAIVRGMQGEHLGRHSVATTIKHFPGGGVRMDGHDPHFEWGQSNEYPTKGSLAKYHLPPFKAAIEAGTASIMPYYAKPVNTSVEQLPKQLWKSEQEQFDERSFAYNTALIEGLLRKEMGFSGYVNSDSGVIDAMPWGVESLSEPERFADAVRAGTDIFSDMSDPSDLVAAVESGKLDESELDSHVERLVQEMVLLGLLEDPYVDEDAAEREVGGEEPVALGNRTQRRSVTLLRGDKELLPLDRDTSPLIYVKVTGRVGPAEVEDKLKGAIGKIWPTAHVTEHVEDADFAIIWARPEIRLFEDDQEGFDLSLDPRAAGVDVDQVQQIERVCPTILAVEMTNPWLLREIEPGARAVVATFAVTPENLLRSLAGQDGGPQGVLPMTLPASEKAIKDSPRDVPGVDCGPEYAYQDREGSVYVLGYGRRFENYSY</sequence>
<keyword evidence="4" id="KW-0732">Signal</keyword>
<dbReference type="Gene3D" id="3.20.20.300">
    <property type="entry name" value="Glycoside hydrolase, family 3, N-terminal domain"/>
    <property type="match status" value="1"/>
</dbReference>